<dbReference type="Proteomes" id="UP000245829">
    <property type="component" value="Unassembled WGS sequence"/>
</dbReference>
<evidence type="ECO:0000313" key="1">
    <source>
        <dbReference type="EMBL" id="GBH33291.1"/>
    </source>
</evidence>
<protein>
    <submittedName>
        <fullName evidence="1">Uncharacterized protein</fullName>
    </submittedName>
</protein>
<dbReference type="GeneID" id="76209411"/>
<comment type="caution">
    <text evidence="1">The sequence shown here is derived from an EMBL/GenBank/DDBJ whole genome shotgun (WGS) entry which is preliminary data.</text>
</comment>
<reference evidence="1 2" key="1">
    <citation type="submission" date="2018-05" db="EMBL/GenBank/DDBJ databases">
        <title>genome sequencing of Nitrosopumilus sp. NM25.</title>
        <authorList>
            <person name="Mori K."/>
            <person name="Nakagawa T."/>
        </authorList>
    </citation>
    <scope>NUCLEOTIDE SEQUENCE [LARGE SCALE GENOMIC DNA]</scope>
    <source>
        <strain evidence="1 2">NM25</strain>
    </source>
</reference>
<organism evidence="1 2">
    <name type="scientific">Nitrosopumilus zosterae</name>
    <dbReference type="NCBI Taxonomy" id="718286"/>
    <lineage>
        <taxon>Archaea</taxon>
        <taxon>Nitrososphaerota</taxon>
        <taxon>Nitrososphaeria</taxon>
        <taxon>Nitrosopumilales</taxon>
        <taxon>Nitrosopumilaceae</taxon>
        <taxon>Nitrosopumilus</taxon>
    </lineage>
</organism>
<dbReference type="OrthoDB" id="4385at2157"/>
<accession>A0A2S2KP42</accession>
<name>A0A2S2KP42_9ARCH</name>
<dbReference type="RefSeq" id="WP_109875959.1">
    <property type="nucleotide sequence ID" value="NZ_AP026695.1"/>
</dbReference>
<sequence>MGLLYTKFYLDFAENEWKQISNNPIVFQTIKDGVSIDIEDDSHKSYKLNFKEGGKLNMFRVTGKFRLTWNDDDVL</sequence>
<evidence type="ECO:0000313" key="2">
    <source>
        <dbReference type="Proteomes" id="UP000245829"/>
    </source>
</evidence>
<dbReference type="AlphaFoldDB" id="A0A2S2KP42"/>
<dbReference type="EMBL" id="BGKI01000001">
    <property type="protein sequence ID" value="GBH33291.1"/>
    <property type="molecule type" value="Genomic_DNA"/>
</dbReference>
<keyword evidence="2" id="KW-1185">Reference proteome</keyword>
<gene>
    <name evidence="1" type="ORF">NZNM25_00820</name>
</gene>
<proteinExistence type="predicted"/>